<feature type="region of interest" description="Disordered" evidence="1">
    <location>
        <begin position="58"/>
        <end position="96"/>
    </location>
</feature>
<proteinExistence type="predicted"/>
<dbReference type="EMBL" id="JAKOGI010001854">
    <property type="protein sequence ID" value="KAJ8423818.1"/>
    <property type="molecule type" value="Genomic_DNA"/>
</dbReference>
<reference evidence="2" key="1">
    <citation type="submission" date="2022-04" db="EMBL/GenBank/DDBJ databases">
        <title>Carnegiea gigantea Genome sequencing and assembly v2.</title>
        <authorList>
            <person name="Copetti D."/>
            <person name="Sanderson M.J."/>
            <person name="Burquez A."/>
            <person name="Wojciechowski M.F."/>
        </authorList>
    </citation>
    <scope>NUCLEOTIDE SEQUENCE</scope>
    <source>
        <strain evidence="2">SGP5-SGP5p</strain>
        <tissue evidence="2">Aerial part</tissue>
    </source>
</reference>
<dbReference type="Proteomes" id="UP001153076">
    <property type="component" value="Unassembled WGS sequence"/>
</dbReference>
<evidence type="ECO:0000313" key="3">
    <source>
        <dbReference type="Proteomes" id="UP001153076"/>
    </source>
</evidence>
<organism evidence="2 3">
    <name type="scientific">Carnegiea gigantea</name>
    <dbReference type="NCBI Taxonomy" id="171969"/>
    <lineage>
        <taxon>Eukaryota</taxon>
        <taxon>Viridiplantae</taxon>
        <taxon>Streptophyta</taxon>
        <taxon>Embryophyta</taxon>
        <taxon>Tracheophyta</taxon>
        <taxon>Spermatophyta</taxon>
        <taxon>Magnoliopsida</taxon>
        <taxon>eudicotyledons</taxon>
        <taxon>Gunneridae</taxon>
        <taxon>Pentapetalae</taxon>
        <taxon>Caryophyllales</taxon>
        <taxon>Cactineae</taxon>
        <taxon>Cactaceae</taxon>
        <taxon>Cactoideae</taxon>
        <taxon>Echinocereeae</taxon>
        <taxon>Carnegiea</taxon>
    </lineage>
</organism>
<keyword evidence="3" id="KW-1185">Reference proteome</keyword>
<evidence type="ECO:0000256" key="1">
    <source>
        <dbReference type="SAM" id="MobiDB-lite"/>
    </source>
</evidence>
<accession>A0A9Q1GSI0</accession>
<evidence type="ECO:0000313" key="2">
    <source>
        <dbReference type="EMBL" id="KAJ8423818.1"/>
    </source>
</evidence>
<name>A0A9Q1GSI0_9CARY</name>
<gene>
    <name evidence="2" type="ORF">Cgig2_017381</name>
</gene>
<comment type="caution">
    <text evidence="2">The sequence shown here is derived from an EMBL/GenBank/DDBJ whole genome shotgun (WGS) entry which is preliminary data.</text>
</comment>
<sequence>MAEEGAKDYELRELLEVIFYAILLNVAERLGVLAQGSALNLHGDRIFKARFRTRAAPEESSGVGLQEESSGVELEGEGSAGAGAASPSDDDKQGRKWYNRREGKTKNDWYAYFPFHHGVSSPLQHRGDGRPCEGILIWRWRRATCPPHPLSKDFYVLCPRFSLPEAEEAAASFELPEMVQAIFYAMLLNEAVELRVVHGFMTEGLRSALVGLRWSSFEAAEYIRDHFRWLLRDPSAPGLRPLLSDYHGLCLHFDLGVAMQYARDSNTPEMVQIIFYAMVVDDATKLGLLHRLTMDCVMWAMRKLDWGPVEAWLGDNGRRLRRA</sequence>
<dbReference type="AlphaFoldDB" id="A0A9Q1GSI0"/>
<protein>
    <submittedName>
        <fullName evidence="2">Uncharacterized protein</fullName>
    </submittedName>
</protein>